<gene>
    <name evidence="1" type="ORF">AW736_19685</name>
</gene>
<dbReference type="AlphaFoldDB" id="A0A178IGR1"/>
<accession>A0A178IGR1</accession>
<proteinExistence type="predicted"/>
<dbReference type="Proteomes" id="UP000078486">
    <property type="component" value="Unassembled WGS sequence"/>
</dbReference>
<name>A0A178IGR1_9BACT</name>
<evidence type="ECO:0000313" key="2">
    <source>
        <dbReference type="Proteomes" id="UP000078486"/>
    </source>
</evidence>
<sequence length="275" mass="31163">MREGSVPPDGNILTIKRTDGIFGKMIHRDALTPLVAAVTKMDIFASSCTAFTIDETYDSPSAGNLRTITRFDASQSPADRVEIIIYNNAPPSDEFKALITRRMVEAYGEKTIMPRAWMKELEGNIKRGACHMEINENIFKYVFMTRHVINYSLSGFNIRGHFSHSKKRRVEYEVDTTTGNLVGYRIFFFDGKDIKDMSGSKLKLLEVVRTYNYISANVIPVSGSYRLRCQSPDADGRQVDRTLVRIIGDYKKVTCYDDRLRVDIGEGMIVDDGPK</sequence>
<keyword evidence="2" id="KW-1185">Reference proteome</keyword>
<reference evidence="1 2" key="1">
    <citation type="submission" date="2016-01" db="EMBL/GenBank/DDBJ databases">
        <title>High potential of lignocellulose degradation of a new Verrucomicrobia species.</title>
        <authorList>
            <person name="Wang Y."/>
            <person name="Shi Y."/>
            <person name="Qiu Z."/>
            <person name="Liu S."/>
            <person name="Yang H."/>
        </authorList>
    </citation>
    <scope>NUCLEOTIDE SEQUENCE [LARGE SCALE GENOMIC DNA]</scope>
    <source>
        <strain evidence="1 2">TSB47</strain>
    </source>
</reference>
<comment type="caution">
    <text evidence="1">The sequence shown here is derived from an EMBL/GenBank/DDBJ whole genome shotgun (WGS) entry which is preliminary data.</text>
</comment>
<dbReference type="STRING" id="1184151.AW736_19685"/>
<protein>
    <submittedName>
        <fullName evidence="1">Uncharacterized protein</fullName>
    </submittedName>
</protein>
<organism evidence="1 2">
    <name type="scientific">Termitidicoccus mucosus</name>
    <dbReference type="NCBI Taxonomy" id="1184151"/>
    <lineage>
        <taxon>Bacteria</taxon>
        <taxon>Pseudomonadati</taxon>
        <taxon>Verrucomicrobiota</taxon>
        <taxon>Opitutia</taxon>
        <taxon>Opitutales</taxon>
        <taxon>Opitutaceae</taxon>
        <taxon>Termitidicoccus</taxon>
    </lineage>
</organism>
<dbReference type="EMBL" id="LRRQ01000138">
    <property type="protein sequence ID" value="OAM88289.1"/>
    <property type="molecule type" value="Genomic_DNA"/>
</dbReference>
<evidence type="ECO:0000313" key="1">
    <source>
        <dbReference type="EMBL" id="OAM88289.1"/>
    </source>
</evidence>